<dbReference type="InterPro" id="IPR036271">
    <property type="entry name" value="Tet_transcr_reg_TetR-rel_C_sf"/>
</dbReference>
<dbReference type="EMBL" id="QWJJ01000023">
    <property type="protein sequence ID" value="RII37076.1"/>
    <property type="molecule type" value="Genomic_DNA"/>
</dbReference>
<dbReference type="InterPro" id="IPR050109">
    <property type="entry name" value="HTH-type_TetR-like_transc_reg"/>
</dbReference>
<keyword evidence="2 4" id="KW-0238">DNA-binding</keyword>
<dbReference type="SUPFAM" id="SSF46689">
    <property type="entry name" value="Homeodomain-like"/>
    <property type="match status" value="1"/>
</dbReference>
<dbReference type="Pfam" id="PF00440">
    <property type="entry name" value="TetR_N"/>
    <property type="match status" value="1"/>
</dbReference>
<feature type="domain" description="HTH tetR-type" evidence="5">
    <location>
        <begin position="21"/>
        <end position="81"/>
    </location>
</feature>
<dbReference type="RefSeq" id="WP_119400682.1">
    <property type="nucleotide sequence ID" value="NZ_QWJJ01000023.1"/>
</dbReference>
<dbReference type="GO" id="GO:0000976">
    <property type="term" value="F:transcription cis-regulatory region binding"/>
    <property type="evidence" value="ECO:0007669"/>
    <property type="project" value="TreeGrafter"/>
</dbReference>
<evidence type="ECO:0000313" key="6">
    <source>
        <dbReference type="EMBL" id="RII37076.1"/>
    </source>
</evidence>
<keyword evidence="7" id="KW-1185">Reference proteome</keyword>
<dbReference type="InterPro" id="IPR009057">
    <property type="entry name" value="Homeodomain-like_sf"/>
</dbReference>
<dbReference type="PANTHER" id="PTHR30055">
    <property type="entry name" value="HTH-TYPE TRANSCRIPTIONAL REGULATOR RUTR"/>
    <property type="match status" value="1"/>
</dbReference>
<dbReference type="OrthoDB" id="329481at2"/>
<evidence type="ECO:0000313" key="7">
    <source>
        <dbReference type="Proteomes" id="UP000265848"/>
    </source>
</evidence>
<evidence type="ECO:0000256" key="1">
    <source>
        <dbReference type="ARBA" id="ARBA00023015"/>
    </source>
</evidence>
<dbReference type="GO" id="GO:0003700">
    <property type="term" value="F:DNA-binding transcription factor activity"/>
    <property type="evidence" value="ECO:0007669"/>
    <property type="project" value="TreeGrafter"/>
</dbReference>
<dbReference type="Gene3D" id="1.10.357.10">
    <property type="entry name" value="Tetracycline Repressor, domain 2"/>
    <property type="match status" value="1"/>
</dbReference>
<gene>
    <name evidence="6" type="ORF">DL237_19190</name>
</gene>
<dbReference type="Gene3D" id="1.10.10.60">
    <property type="entry name" value="Homeodomain-like"/>
    <property type="match status" value="1"/>
</dbReference>
<organism evidence="6 7">
    <name type="scientific">Pseudooceanicola sediminis</name>
    <dbReference type="NCBI Taxonomy" id="2211117"/>
    <lineage>
        <taxon>Bacteria</taxon>
        <taxon>Pseudomonadati</taxon>
        <taxon>Pseudomonadota</taxon>
        <taxon>Alphaproteobacteria</taxon>
        <taxon>Rhodobacterales</taxon>
        <taxon>Paracoccaceae</taxon>
        <taxon>Pseudooceanicola</taxon>
    </lineage>
</organism>
<keyword evidence="3" id="KW-0804">Transcription</keyword>
<proteinExistence type="predicted"/>
<evidence type="ECO:0000256" key="4">
    <source>
        <dbReference type="PROSITE-ProRule" id="PRU00335"/>
    </source>
</evidence>
<feature type="DNA-binding region" description="H-T-H motif" evidence="4">
    <location>
        <begin position="44"/>
        <end position="63"/>
    </location>
</feature>
<sequence length="255" mass="27352">MPENDDPKPRSKLRGRAAAIGLTKAQVIAAALAQIDEKGLQAFSMRELARSLDVSPGNIYFHLGGAKEDLFAEISGALTASVSENIDAGMPWQDRLRQVFLAYRDTVGTHPNLAPMLGAQMKSNGVANLAWVETVLGALGDAGYHGQALRDAFNALIGGLGGFITMEFAPAPSEKAREWEELFAARVAAIDPELYPRTHAVLPELSNRIFVLRWQNGTNVSYAGGYELLLNLLIDGLAAHAPRGPDTSSPTDTTN</sequence>
<comment type="caution">
    <text evidence="6">The sequence shown here is derived from an EMBL/GenBank/DDBJ whole genome shotgun (WGS) entry which is preliminary data.</text>
</comment>
<evidence type="ECO:0000256" key="2">
    <source>
        <dbReference type="ARBA" id="ARBA00023125"/>
    </source>
</evidence>
<accession>A0A399J2A4</accession>
<dbReference type="InterPro" id="IPR001647">
    <property type="entry name" value="HTH_TetR"/>
</dbReference>
<name>A0A399J2A4_9RHOB</name>
<reference evidence="6 7" key="1">
    <citation type="submission" date="2018-08" db="EMBL/GenBank/DDBJ databases">
        <title>Pseudooceanicola sediminis CY03 in the family Rhodobacteracea.</title>
        <authorList>
            <person name="Zhang Y.-J."/>
        </authorList>
    </citation>
    <scope>NUCLEOTIDE SEQUENCE [LARGE SCALE GENOMIC DNA]</scope>
    <source>
        <strain evidence="6 7">CY03</strain>
    </source>
</reference>
<dbReference type="SUPFAM" id="SSF48498">
    <property type="entry name" value="Tetracyclin repressor-like, C-terminal domain"/>
    <property type="match status" value="1"/>
</dbReference>
<dbReference type="PANTHER" id="PTHR30055:SF151">
    <property type="entry name" value="TRANSCRIPTIONAL REGULATORY PROTEIN"/>
    <property type="match status" value="1"/>
</dbReference>
<dbReference type="AlphaFoldDB" id="A0A399J2A4"/>
<evidence type="ECO:0000256" key="3">
    <source>
        <dbReference type="ARBA" id="ARBA00023163"/>
    </source>
</evidence>
<evidence type="ECO:0000259" key="5">
    <source>
        <dbReference type="PROSITE" id="PS50977"/>
    </source>
</evidence>
<dbReference type="PROSITE" id="PS50977">
    <property type="entry name" value="HTH_TETR_2"/>
    <property type="match status" value="1"/>
</dbReference>
<dbReference type="Proteomes" id="UP000265848">
    <property type="component" value="Unassembled WGS sequence"/>
</dbReference>
<keyword evidence="1" id="KW-0805">Transcription regulation</keyword>
<protein>
    <submittedName>
        <fullName evidence="6">TetR/AcrR family transcriptional regulator</fullName>
    </submittedName>
</protein>